<dbReference type="GO" id="GO:0046872">
    <property type="term" value="F:metal ion binding"/>
    <property type="evidence" value="ECO:0007669"/>
    <property type="project" value="UniProtKB-KW"/>
</dbReference>
<evidence type="ECO:0000256" key="3">
    <source>
        <dbReference type="ARBA" id="ARBA00006958"/>
    </source>
</evidence>
<evidence type="ECO:0000256" key="4">
    <source>
        <dbReference type="ARBA" id="ARBA00022722"/>
    </source>
</evidence>
<reference evidence="9" key="1">
    <citation type="journal article" date="2020" name="Cell">
        <title>Large-Scale Comparative Analyses of Tick Genomes Elucidate Their Genetic Diversity and Vector Capacities.</title>
        <authorList>
            <consortium name="Tick Genome and Microbiome Consortium (TIGMIC)"/>
            <person name="Jia N."/>
            <person name="Wang J."/>
            <person name="Shi W."/>
            <person name="Du L."/>
            <person name="Sun Y."/>
            <person name="Zhan W."/>
            <person name="Jiang J.F."/>
            <person name="Wang Q."/>
            <person name="Zhang B."/>
            <person name="Ji P."/>
            <person name="Bell-Sakyi L."/>
            <person name="Cui X.M."/>
            <person name="Yuan T.T."/>
            <person name="Jiang B.G."/>
            <person name="Yang W.F."/>
            <person name="Lam T.T."/>
            <person name="Chang Q.C."/>
            <person name="Ding S.J."/>
            <person name="Wang X.J."/>
            <person name="Zhu J.G."/>
            <person name="Ruan X.D."/>
            <person name="Zhao L."/>
            <person name="Wei J.T."/>
            <person name="Ye R.Z."/>
            <person name="Que T.C."/>
            <person name="Du C.H."/>
            <person name="Zhou Y.H."/>
            <person name="Cheng J.X."/>
            <person name="Dai P.F."/>
            <person name="Guo W.B."/>
            <person name="Han X.H."/>
            <person name="Huang E.J."/>
            <person name="Li L.F."/>
            <person name="Wei W."/>
            <person name="Gao Y.C."/>
            <person name="Liu J.Z."/>
            <person name="Shao H.Z."/>
            <person name="Wang X."/>
            <person name="Wang C.C."/>
            <person name="Yang T.C."/>
            <person name="Huo Q.B."/>
            <person name="Li W."/>
            <person name="Chen H.Y."/>
            <person name="Chen S.E."/>
            <person name="Zhou L.G."/>
            <person name="Ni X.B."/>
            <person name="Tian J.H."/>
            <person name="Sheng Y."/>
            <person name="Liu T."/>
            <person name="Pan Y.S."/>
            <person name="Xia L.Y."/>
            <person name="Li J."/>
            <person name="Zhao F."/>
            <person name="Cao W.C."/>
        </authorList>
    </citation>
    <scope>NUCLEOTIDE SEQUENCE</scope>
    <source>
        <strain evidence="9">Rsan-2018</strain>
    </source>
</reference>
<dbReference type="InterPro" id="IPR027806">
    <property type="entry name" value="HARBI1_dom"/>
</dbReference>
<protein>
    <recommendedName>
        <fullName evidence="8">DDE Tnp4 domain-containing protein</fullName>
    </recommendedName>
</protein>
<dbReference type="PANTHER" id="PTHR22930">
    <property type="match status" value="1"/>
</dbReference>
<proteinExistence type="inferred from homology"/>
<dbReference type="VEuPathDB" id="VectorBase:RSAN_032922"/>
<evidence type="ECO:0000313" key="9">
    <source>
        <dbReference type="EMBL" id="KAH7935500.1"/>
    </source>
</evidence>
<evidence type="ECO:0000256" key="6">
    <source>
        <dbReference type="ARBA" id="ARBA00022801"/>
    </source>
</evidence>
<comment type="caution">
    <text evidence="9">The sequence shown here is derived from an EMBL/GenBank/DDBJ whole genome shotgun (WGS) entry which is preliminary data.</text>
</comment>
<dbReference type="PANTHER" id="PTHR22930:SF269">
    <property type="entry name" value="NUCLEASE HARBI1-LIKE PROTEIN"/>
    <property type="match status" value="1"/>
</dbReference>
<keyword evidence="4" id="KW-0540">Nuclease</keyword>
<dbReference type="GO" id="GO:0004518">
    <property type="term" value="F:nuclease activity"/>
    <property type="evidence" value="ECO:0007669"/>
    <property type="project" value="UniProtKB-KW"/>
</dbReference>
<comment type="cofactor">
    <cofactor evidence="1">
        <name>a divalent metal cation</name>
        <dbReference type="ChEBI" id="CHEBI:60240"/>
    </cofactor>
</comment>
<reference evidence="9" key="2">
    <citation type="submission" date="2021-09" db="EMBL/GenBank/DDBJ databases">
        <authorList>
            <person name="Jia N."/>
            <person name="Wang J."/>
            <person name="Shi W."/>
            <person name="Du L."/>
            <person name="Sun Y."/>
            <person name="Zhan W."/>
            <person name="Jiang J."/>
            <person name="Wang Q."/>
            <person name="Zhang B."/>
            <person name="Ji P."/>
            <person name="Sakyi L.B."/>
            <person name="Cui X."/>
            <person name="Yuan T."/>
            <person name="Jiang B."/>
            <person name="Yang W."/>
            <person name="Lam T.T.-Y."/>
            <person name="Chang Q."/>
            <person name="Ding S."/>
            <person name="Wang X."/>
            <person name="Zhu J."/>
            <person name="Ruan X."/>
            <person name="Zhao L."/>
            <person name="Wei J."/>
            <person name="Que T."/>
            <person name="Du C."/>
            <person name="Cheng J."/>
            <person name="Dai P."/>
            <person name="Han X."/>
            <person name="Huang E."/>
            <person name="Gao Y."/>
            <person name="Liu J."/>
            <person name="Shao H."/>
            <person name="Ye R."/>
            <person name="Li L."/>
            <person name="Wei W."/>
            <person name="Wang X."/>
            <person name="Wang C."/>
            <person name="Huo Q."/>
            <person name="Li W."/>
            <person name="Guo W."/>
            <person name="Chen H."/>
            <person name="Chen S."/>
            <person name="Zhou L."/>
            <person name="Zhou L."/>
            <person name="Ni X."/>
            <person name="Tian J."/>
            <person name="Zhou Y."/>
            <person name="Sheng Y."/>
            <person name="Liu T."/>
            <person name="Pan Y."/>
            <person name="Xia L."/>
            <person name="Li J."/>
            <person name="Zhao F."/>
            <person name="Cao W."/>
        </authorList>
    </citation>
    <scope>NUCLEOTIDE SEQUENCE</scope>
    <source>
        <strain evidence="9">Rsan-2018</strain>
        <tissue evidence="9">Larvae</tissue>
    </source>
</reference>
<evidence type="ECO:0000313" key="10">
    <source>
        <dbReference type="Proteomes" id="UP000821837"/>
    </source>
</evidence>
<evidence type="ECO:0000256" key="7">
    <source>
        <dbReference type="ARBA" id="ARBA00023242"/>
    </source>
</evidence>
<keyword evidence="6" id="KW-0378">Hydrolase</keyword>
<name>A0A9D4PDB8_RHISA</name>
<gene>
    <name evidence="9" type="ORF">HPB52_009261</name>
</gene>
<dbReference type="Pfam" id="PF13359">
    <property type="entry name" value="DDE_Tnp_4"/>
    <property type="match status" value="1"/>
</dbReference>
<comment type="similarity">
    <text evidence="3">Belongs to the HARBI1 family.</text>
</comment>
<evidence type="ECO:0000256" key="5">
    <source>
        <dbReference type="ARBA" id="ARBA00022723"/>
    </source>
</evidence>
<sequence length="406" mass="46084">MDYDSSEEEEILTVLMCSAIVSVLAERKPSKKNRWWWVRPSLRSRDVAGHASRLLPDLRSHDEEYFRDFLRMPPRTFDTLLELLRPAISKQDTNYRPAISAHDRLAMTIRRDAERRGLLAGRSTVSPRVAEVTQALRLVLEPLYLQHPSTADEWMKISQGFHERWNVPHCLGAIDGKHVNIECPANSGSVDFNYKRSFSKSLLAVCDAQYRFIYVEVGHPGSESDGGIFSRSTLQKNVLLGALGLPPMSPVGNEGPLPYFFIGYEAFPLKEYMMRPYPRRTLHDDDSMAHERRVFNYRMTRARRVIENTFGILAQRWRMLRRPIKAKEGNIKAYIGACIVLHNFLLKESAASSAAYCPPGATDSEDWEGRLSPGSWRDEEAVGGALLPPRPTGCNAARYALILCTD</sequence>
<dbReference type="InterPro" id="IPR045249">
    <property type="entry name" value="HARBI1-like"/>
</dbReference>
<keyword evidence="10" id="KW-1185">Reference proteome</keyword>
<accession>A0A9D4PDB8</accession>
<organism evidence="9 10">
    <name type="scientific">Rhipicephalus sanguineus</name>
    <name type="common">Brown dog tick</name>
    <name type="synonym">Ixodes sanguineus</name>
    <dbReference type="NCBI Taxonomy" id="34632"/>
    <lineage>
        <taxon>Eukaryota</taxon>
        <taxon>Metazoa</taxon>
        <taxon>Ecdysozoa</taxon>
        <taxon>Arthropoda</taxon>
        <taxon>Chelicerata</taxon>
        <taxon>Arachnida</taxon>
        <taxon>Acari</taxon>
        <taxon>Parasitiformes</taxon>
        <taxon>Ixodida</taxon>
        <taxon>Ixodoidea</taxon>
        <taxon>Ixodidae</taxon>
        <taxon>Rhipicephalinae</taxon>
        <taxon>Rhipicephalus</taxon>
        <taxon>Rhipicephalus</taxon>
    </lineage>
</organism>
<dbReference type="Proteomes" id="UP000821837">
    <property type="component" value="Unassembled WGS sequence"/>
</dbReference>
<keyword evidence="7" id="KW-0539">Nucleus</keyword>
<dbReference type="GO" id="GO:0005634">
    <property type="term" value="C:nucleus"/>
    <property type="evidence" value="ECO:0007669"/>
    <property type="project" value="UniProtKB-SubCell"/>
</dbReference>
<dbReference type="AlphaFoldDB" id="A0A9D4PDB8"/>
<comment type="subcellular location">
    <subcellularLocation>
        <location evidence="2">Nucleus</location>
    </subcellularLocation>
</comment>
<evidence type="ECO:0000259" key="8">
    <source>
        <dbReference type="Pfam" id="PF13359"/>
    </source>
</evidence>
<feature type="domain" description="DDE Tnp4" evidence="8">
    <location>
        <begin position="174"/>
        <end position="343"/>
    </location>
</feature>
<dbReference type="GO" id="GO:0016787">
    <property type="term" value="F:hydrolase activity"/>
    <property type="evidence" value="ECO:0007669"/>
    <property type="project" value="UniProtKB-KW"/>
</dbReference>
<evidence type="ECO:0000256" key="2">
    <source>
        <dbReference type="ARBA" id="ARBA00004123"/>
    </source>
</evidence>
<dbReference type="EMBL" id="JABSTV010001255">
    <property type="protein sequence ID" value="KAH7935500.1"/>
    <property type="molecule type" value="Genomic_DNA"/>
</dbReference>
<evidence type="ECO:0000256" key="1">
    <source>
        <dbReference type="ARBA" id="ARBA00001968"/>
    </source>
</evidence>
<keyword evidence="5" id="KW-0479">Metal-binding</keyword>